<keyword evidence="3" id="KW-0732">Signal</keyword>
<dbReference type="Gene3D" id="3.40.50.1110">
    <property type="entry name" value="SGNH hydrolase"/>
    <property type="match status" value="1"/>
</dbReference>
<keyword evidence="2" id="KW-0378">Hydrolase</keyword>
<comment type="caution">
    <text evidence="5">The sequence shown here is derived from an EMBL/GenBank/DDBJ whole genome shotgun (WGS) entry which is preliminary data.</text>
</comment>
<evidence type="ECO:0000256" key="1">
    <source>
        <dbReference type="ARBA" id="ARBA00008668"/>
    </source>
</evidence>
<dbReference type="Pfam" id="PF13472">
    <property type="entry name" value="Lipase_GDSL_2"/>
    <property type="match status" value="1"/>
</dbReference>
<evidence type="ECO:0000259" key="4">
    <source>
        <dbReference type="Pfam" id="PF13472"/>
    </source>
</evidence>
<dbReference type="Proteomes" id="UP001606134">
    <property type="component" value="Unassembled WGS sequence"/>
</dbReference>
<evidence type="ECO:0000313" key="6">
    <source>
        <dbReference type="Proteomes" id="UP001606134"/>
    </source>
</evidence>
<dbReference type="InterPro" id="IPR013830">
    <property type="entry name" value="SGNH_hydro"/>
</dbReference>
<dbReference type="PANTHER" id="PTHR43695">
    <property type="entry name" value="PUTATIVE (AFU_ORTHOLOGUE AFUA_2G17250)-RELATED"/>
    <property type="match status" value="1"/>
</dbReference>
<reference evidence="5 6" key="1">
    <citation type="submission" date="2024-08" db="EMBL/GenBank/DDBJ databases">
        <authorList>
            <person name="Lu H."/>
        </authorList>
    </citation>
    <scope>NUCLEOTIDE SEQUENCE [LARGE SCALE GENOMIC DNA]</scope>
    <source>
        <strain evidence="5 6">BYS78W</strain>
    </source>
</reference>
<accession>A0ABW7HHS9</accession>
<gene>
    <name evidence="5" type="ORF">ACG04R_21560</name>
</gene>
<comment type="similarity">
    <text evidence="1">Belongs to the 'GDSL' lipolytic enzyme family.</text>
</comment>
<name>A0ABW7HHS9_9BURK</name>
<organism evidence="5 6">
    <name type="scientific">Pelomonas candidula</name>
    <dbReference type="NCBI Taxonomy" id="3299025"/>
    <lineage>
        <taxon>Bacteria</taxon>
        <taxon>Pseudomonadati</taxon>
        <taxon>Pseudomonadota</taxon>
        <taxon>Betaproteobacteria</taxon>
        <taxon>Burkholderiales</taxon>
        <taxon>Sphaerotilaceae</taxon>
        <taxon>Roseateles</taxon>
    </lineage>
</organism>
<dbReference type="EMBL" id="JBIGIC010000012">
    <property type="protein sequence ID" value="MFG6489286.1"/>
    <property type="molecule type" value="Genomic_DNA"/>
</dbReference>
<evidence type="ECO:0000256" key="2">
    <source>
        <dbReference type="ARBA" id="ARBA00022801"/>
    </source>
</evidence>
<proteinExistence type="inferred from homology"/>
<dbReference type="SUPFAM" id="SSF52266">
    <property type="entry name" value="SGNH hydrolase"/>
    <property type="match status" value="1"/>
</dbReference>
<dbReference type="CDD" id="cd01821">
    <property type="entry name" value="Rhamnogalacturan_acetylesterase_like"/>
    <property type="match status" value="1"/>
</dbReference>
<evidence type="ECO:0000256" key="3">
    <source>
        <dbReference type="SAM" id="SignalP"/>
    </source>
</evidence>
<feature type="chain" id="PRO_5046755830" evidence="3">
    <location>
        <begin position="22"/>
        <end position="257"/>
    </location>
</feature>
<dbReference type="InterPro" id="IPR037459">
    <property type="entry name" value="RhgT-like"/>
</dbReference>
<dbReference type="InterPro" id="IPR036514">
    <property type="entry name" value="SGNH_hydro_sf"/>
</dbReference>
<feature type="domain" description="SGNH hydrolase-type esterase" evidence="4">
    <location>
        <begin position="30"/>
        <end position="187"/>
    </location>
</feature>
<protein>
    <submittedName>
        <fullName evidence="5">Rhamnogalacturonan acetylesterase</fullName>
    </submittedName>
</protein>
<sequence>MKLILAAMLGLGMLGTAGAQADKPARLLLIGDSTLAPRNGYGDALCARFQPRLQCLNLAKNGRSSGSYRAEGSWQQVMTLLQSNADFSATYVMIEFGHNDQPGKPGRSTDLKTEFPVNLARYVDEVRATGATPVLATPLTRRTFKDGQLVDDLALWAQATRTVALDKHVPLVDLLAASREAVQAMGQAEADTLAVEPPPAAAASAPQDLNAVEAVTTKKSAFDRTHVGPKGAALFADIVAPLLRKAVPALATSGKPE</sequence>
<dbReference type="RefSeq" id="WP_394415661.1">
    <property type="nucleotide sequence ID" value="NZ_JBIGIC010000012.1"/>
</dbReference>
<evidence type="ECO:0000313" key="5">
    <source>
        <dbReference type="EMBL" id="MFG6489286.1"/>
    </source>
</evidence>
<dbReference type="PANTHER" id="PTHR43695:SF1">
    <property type="entry name" value="RHAMNOGALACTURONAN ACETYLESTERASE"/>
    <property type="match status" value="1"/>
</dbReference>
<keyword evidence="6" id="KW-1185">Reference proteome</keyword>
<feature type="signal peptide" evidence="3">
    <location>
        <begin position="1"/>
        <end position="21"/>
    </location>
</feature>